<dbReference type="PANTHER" id="PTHR33055:SF13">
    <property type="entry name" value="TRANSPOSASE"/>
    <property type="match status" value="1"/>
</dbReference>
<dbReference type="EMBL" id="JARQBI010000005">
    <property type="protein sequence ID" value="MDT2796200.1"/>
    <property type="molecule type" value="Genomic_DNA"/>
</dbReference>
<protein>
    <submittedName>
        <fullName evidence="6">IS110 family transposase</fullName>
    </submittedName>
</protein>
<keyword evidence="1" id="KW-0175">Coiled coil</keyword>
<dbReference type="GO" id="GO:0003677">
    <property type="term" value="F:DNA binding"/>
    <property type="evidence" value="ECO:0007669"/>
    <property type="project" value="InterPro"/>
</dbReference>
<dbReference type="Proteomes" id="UP000196074">
    <property type="component" value="Unassembled WGS sequence"/>
</dbReference>
<dbReference type="GO" id="GO:0004803">
    <property type="term" value="F:transposase activity"/>
    <property type="evidence" value="ECO:0007669"/>
    <property type="project" value="InterPro"/>
</dbReference>
<gene>
    <name evidence="6" type="ORF">B5E88_04920</name>
    <name evidence="4" type="ORF">P7H47_02780</name>
    <name evidence="5" type="ORF">U1294_11730</name>
</gene>
<dbReference type="Proteomes" id="UP001255696">
    <property type="component" value="Unassembled WGS sequence"/>
</dbReference>
<dbReference type="Proteomes" id="UP001290582">
    <property type="component" value="Unassembled WGS sequence"/>
</dbReference>
<dbReference type="AlphaFoldDB" id="A0A1Y4QZR6"/>
<dbReference type="InterPro" id="IPR047650">
    <property type="entry name" value="Transpos_IS110"/>
</dbReference>
<dbReference type="InterPro" id="IPR002525">
    <property type="entry name" value="Transp_IS110-like_N"/>
</dbReference>
<dbReference type="Pfam" id="PF01548">
    <property type="entry name" value="DEDD_Tnp_IS110"/>
    <property type="match status" value="1"/>
</dbReference>
<comment type="caution">
    <text evidence="6">The sequence shown here is derived from an EMBL/GenBank/DDBJ whole genome shotgun (WGS) entry which is preliminary data.</text>
</comment>
<organism evidence="6 7">
    <name type="scientific">Enterococcus cecorum</name>
    <dbReference type="NCBI Taxonomy" id="44008"/>
    <lineage>
        <taxon>Bacteria</taxon>
        <taxon>Bacillati</taxon>
        <taxon>Bacillota</taxon>
        <taxon>Bacilli</taxon>
        <taxon>Lactobacillales</taxon>
        <taxon>Enterococcaceae</taxon>
        <taxon>Enterococcus</taxon>
    </lineage>
</organism>
<evidence type="ECO:0000313" key="5">
    <source>
        <dbReference type="EMBL" id="MDZ5598862.1"/>
    </source>
</evidence>
<dbReference type="Pfam" id="PF02371">
    <property type="entry name" value="Transposase_20"/>
    <property type="match status" value="1"/>
</dbReference>
<dbReference type="EMBL" id="JAXOGL010000037">
    <property type="protein sequence ID" value="MDZ5598862.1"/>
    <property type="molecule type" value="Genomic_DNA"/>
</dbReference>
<proteinExistence type="predicted"/>
<dbReference type="NCBIfam" id="NF033542">
    <property type="entry name" value="transpos_IS110"/>
    <property type="match status" value="1"/>
</dbReference>
<accession>A0A1Y4QZR6</accession>
<evidence type="ECO:0000313" key="7">
    <source>
        <dbReference type="Proteomes" id="UP000196074"/>
    </source>
</evidence>
<sequence>MKLFVGLDVSSDKLDACFLTDTLTILHQGSYANDIEGATQIKETIVNMFEQFAFDKVVIGMESTSMYSAHPLIFFHEDEDLKNMHCVVTIEDPFKIHNYAKVFNADKTDTNDAFFIADFLRSERYSHSPLKEEQFLSLQRLTRSRMQLVNMLVETKQHFIENLYYKCNTLSRELRDEESLSTTVFSTSIIELITSDMGLDEIAQLPLNKLAETLQTLGRGRFKHPEKLAKTIQKAIRSSYRLSPTFETSIDIVLATLVGQMRSLEASIKQLEKGIERIVKAMPEYQCLTSIPGVGLVYAAGIIAEVGQIERFENQAKLAKYAGLHWKKSESGNYKSENTPLTKRGNRYLRYYLIEAANSVRRHLPEYNEFYRKKYQETPKHQHKRAIVLTARKFVRLVDTLLRNHQLYTSPRSVES</sequence>
<evidence type="ECO:0000313" key="4">
    <source>
        <dbReference type="EMBL" id="MDT2796200.1"/>
    </source>
</evidence>
<name>A0A1Y4QZR6_9ENTE</name>
<reference evidence="5" key="4">
    <citation type="submission" date="2023-12" db="EMBL/GenBank/DDBJ databases">
        <title>Molecular genomic analyses of Enterococcus cecorum from sepsis oubreaks in broilers.</title>
        <authorList>
            <person name="Rhoads D."/>
            <person name="Alrubaye A."/>
        </authorList>
    </citation>
    <scope>NUCLEOTIDE SEQUENCE</scope>
    <source>
        <strain evidence="5">1755</strain>
    </source>
</reference>
<feature type="domain" description="Transposase IS116/IS110/IS902 C-terminal" evidence="3">
    <location>
        <begin position="286"/>
        <end position="372"/>
    </location>
</feature>
<evidence type="ECO:0000259" key="3">
    <source>
        <dbReference type="Pfam" id="PF02371"/>
    </source>
</evidence>
<dbReference type="GO" id="GO:0006313">
    <property type="term" value="P:DNA transposition"/>
    <property type="evidence" value="ECO:0007669"/>
    <property type="project" value="InterPro"/>
</dbReference>
<evidence type="ECO:0000256" key="1">
    <source>
        <dbReference type="SAM" id="Coils"/>
    </source>
</evidence>
<dbReference type="RefSeq" id="WP_001573639.1">
    <property type="nucleotide sequence ID" value="NZ_AP035890.1"/>
</dbReference>
<dbReference type="InterPro" id="IPR003346">
    <property type="entry name" value="Transposase_20"/>
</dbReference>
<reference evidence="7" key="1">
    <citation type="submission" date="2017-04" db="EMBL/GenBank/DDBJ databases">
        <title>Function of individual gut microbiota members based on whole genome sequencing of pure cultures obtained from chicken caecum.</title>
        <authorList>
            <person name="Medvecky M."/>
            <person name="Cejkova D."/>
            <person name="Polansky O."/>
            <person name="Karasova D."/>
            <person name="Kubasova T."/>
            <person name="Cizek A."/>
            <person name="Rychlik I."/>
        </authorList>
    </citation>
    <scope>NUCLEOTIDE SEQUENCE [LARGE SCALE GENOMIC DNA]</scope>
    <source>
        <strain evidence="7">An144</strain>
    </source>
</reference>
<evidence type="ECO:0000259" key="2">
    <source>
        <dbReference type="Pfam" id="PF01548"/>
    </source>
</evidence>
<reference evidence="6" key="2">
    <citation type="journal article" date="2018" name="BMC Genomics">
        <title>Whole genome sequencing and function prediction of 133 gut anaerobes isolated from chicken caecum in pure cultures.</title>
        <authorList>
            <person name="Medvecky M."/>
            <person name="Cejkova D."/>
            <person name="Polansky O."/>
            <person name="Karasova D."/>
            <person name="Kubasova T."/>
            <person name="Cizek A."/>
            <person name="Rychlik I."/>
        </authorList>
    </citation>
    <scope>NUCLEOTIDE SEQUENCE</scope>
    <source>
        <strain evidence="6">An144</strain>
    </source>
</reference>
<reference evidence="4" key="3">
    <citation type="submission" date="2023-03" db="EMBL/GenBank/DDBJ databases">
        <authorList>
            <person name="Shen W."/>
            <person name="Cai J."/>
        </authorList>
    </citation>
    <scope>NUCLEOTIDE SEQUENCE</scope>
    <source>
        <strain evidence="4">B245-2</strain>
    </source>
</reference>
<dbReference type="EMBL" id="NFLC01000007">
    <property type="protein sequence ID" value="OUQ10779.1"/>
    <property type="molecule type" value="Genomic_DNA"/>
</dbReference>
<evidence type="ECO:0000313" key="6">
    <source>
        <dbReference type="EMBL" id="OUQ10779.1"/>
    </source>
</evidence>
<feature type="domain" description="Transposase IS110-like N-terminal" evidence="2">
    <location>
        <begin position="5"/>
        <end position="163"/>
    </location>
</feature>
<feature type="coiled-coil region" evidence="1">
    <location>
        <begin position="254"/>
        <end position="281"/>
    </location>
</feature>
<dbReference type="PANTHER" id="PTHR33055">
    <property type="entry name" value="TRANSPOSASE FOR INSERTION SEQUENCE ELEMENT IS1111A"/>
    <property type="match status" value="1"/>
</dbReference>